<evidence type="ECO:0000256" key="2">
    <source>
        <dbReference type="SAM" id="Phobius"/>
    </source>
</evidence>
<dbReference type="AlphaFoldDB" id="A0AAN6LXV5"/>
<keyword evidence="2" id="KW-0472">Membrane</keyword>
<accession>A0AAN6LXV5</accession>
<feature type="compositionally biased region" description="Basic and acidic residues" evidence="1">
    <location>
        <begin position="563"/>
        <end position="572"/>
    </location>
</feature>
<feature type="compositionally biased region" description="Low complexity" evidence="1">
    <location>
        <begin position="584"/>
        <end position="594"/>
    </location>
</feature>
<name>A0AAN6LXV5_9PLEO</name>
<reference evidence="3 4" key="1">
    <citation type="submission" date="2021-02" db="EMBL/GenBank/DDBJ databases">
        <title>Genome assembly of Pseudopithomyces chartarum.</title>
        <authorList>
            <person name="Jauregui R."/>
            <person name="Singh J."/>
            <person name="Voisey C."/>
        </authorList>
    </citation>
    <scope>NUCLEOTIDE SEQUENCE [LARGE SCALE GENOMIC DNA]</scope>
    <source>
        <strain evidence="3 4">AGR01</strain>
    </source>
</reference>
<evidence type="ECO:0000313" key="4">
    <source>
        <dbReference type="Proteomes" id="UP001280581"/>
    </source>
</evidence>
<keyword evidence="2" id="KW-1133">Transmembrane helix</keyword>
<gene>
    <name evidence="3" type="ORF">GRF29_103g434929</name>
</gene>
<keyword evidence="4" id="KW-1185">Reference proteome</keyword>
<sequence>MIITIGFALSGIYSSRVTTDNANEVLLTGKNCGIFEQYTGQENASYSDSTQYITQHWTAYLDKSLQCYTTGRASKSEDCRPYIKPMLPYTVTPNASCPFDPAICLQKDNMVIDTGFLNSHEHFGINAPPKSRFHFRSVLSCAPLVTDGFSRLHVNSDPNISVMRYYYGNQPGKILDWTIDSFTYQVPVDFSLASLDNFTSLQSLNTDYALGALYTSPTVQQQVQGLQPISQLNRTDASLWLFFLSAVGIAFYNPTDDPWFSAHNKTGSALENSFTGKSTPLMSSDHPAGVLGCIDQHQFCTWNASDCGPLTAADSLYEPSVTNLWPDANDQTMIQWAQKALILGLAAGVGDFLRALGASPLLARFSLVQGLQTGTLPRDQWQKELEHLFQGRLVSLQDAFVLAASGPLVSNLEALHLRPNTTSQTAMCKNQVGCSTLYYSFNVIGLCVILVVGTLFLILDLSLKSVVSCIDKRRKHPCHTYSLLEWTATSTLQLQRLAHEELGFGTWDRYTKDIPTTQPGELLSVLDVSDEAHPRLMRVSQGDEEKEIRTTQDNRDKVVVVIHEGTDSDSQERTSSVVNEGVRSEQQGRSSSESFTGARA</sequence>
<protein>
    <submittedName>
        <fullName evidence="3">Uncharacterized protein</fullName>
    </submittedName>
</protein>
<keyword evidence="2" id="KW-0812">Transmembrane</keyword>
<dbReference type="Proteomes" id="UP001280581">
    <property type="component" value="Unassembled WGS sequence"/>
</dbReference>
<feature type="transmembrane region" description="Helical" evidence="2">
    <location>
        <begin position="437"/>
        <end position="459"/>
    </location>
</feature>
<evidence type="ECO:0000313" key="3">
    <source>
        <dbReference type="EMBL" id="KAK3207279.1"/>
    </source>
</evidence>
<comment type="caution">
    <text evidence="3">The sequence shown here is derived from an EMBL/GenBank/DDBJ whole genome shotgun (WGS) entry which is preliminary data.</text>
</comment>
<proteinExistence type="predicted"/>
<organism evidence="3 4">
    <name type="scientific">Pseudopithomyces chartarum</name>
    <dbReference type="NCBI Taxonomy" id="1892770"/>
    <lineage>
        <taxon>Eukaryota</taxon>
        <taxon>Fungi</taxon>
        <taxon>Dikarya</taxon>
        <taxon>Ascomycota</taxon>
        <taxon>Pezizomycotina</taxon>
        <taxon>Dothideomycetes</taxon>
        <taxon>Pleosporomycetidae</taxon>
        <taxon>Pleosporales</taxon>
        <taxon>Massarineae</taxon>
        <taxon>Didymosphaeriaceae</taxon>
        <taxon>Pseudopithomyces</taxon>
    </lineage>
</organism>
<dbReference type="EMBL" id="WVTA01000009">
    <property type="protein sequence ID" value="KAK3207279.1"/>
    <property type="molecule type" value="Genomic_DNA"/>
</dbReference>
<evidence type="ECO:0000256" key="1">
    <source>
        <dbReference type="SAM" id="MobiDB-lite"/>
    </source>
</evidence>
<feature type="region of interest" description="Disordered" evidence="1">
    <location>
        <begin position="563"/>
        <end position="600"/>
    </location>
</feature>